<evidence type="ECO:0000313" key="1">
    <source>
        <dbReference type="EMBL" id="JAE36348.1"/>
    </source>
</evidence>
<dbReference type="EMBL" id="GBRH01161548">
    <property type="protein sequence ID" value="JAE36348.1"/>
    <property type="molecule type" value="Transcribed_RNA"/>
</dbReference>
<organism evidence="1">
    <name type="scientific">Arundo donax</name>
    <name type="common">Giant reed</name>
    <name type="synonym">Donax arundinaceus</name>
    <dbReference type="NCBI Taxonomy" id="35708"/>
    <lineage>
        <taxon>Eukaryota</taxon>
        <taxon>Viridiplantae</taxon>
        <taxon>Streptophyta</taxon>
        <taxon>Embryophyta</taxon>
        <taxon>Tracheophyta</taxon>
        <taxon>Spermatophyta</taxon>
        <taxon>Magnoliopsida</taxon>
        <taxon>Liliopsida</taxon>
        <taxon>Poales</taxon>
        <taxon>Poaceae</taxon>
        <taxon>PACMAD clade</taxon>
        <taxon>Arundinoideae</taxon>
        <taxon>Arundineae</taxon>
        <taxon>Arundo</taxon>
    </lineage>
</organism>
<accession>A0A0A9HTU2</accession>
<reference evidence="1" key="1">
    <citation type="submission" date="2014-09" db="EMBL/GenBank/DDBJ databases">
        <authorList>
            <person name="Magalhaes I.L.F."/>
            <person name="Oliveira U."/>
            <person name="Santos F.R."/>
            <person name="Vidigal T.H.D.A."/>
            <person name="Brescovit A.D."/>
            <person name="Santos A.J."/>
        </authorList>
    </citation>
    <scope>NUCLEOTIDE SEQUENCE</scope>
    <source>
        <tissue evidence="1">Shoot tissue taken approximately 20 cm above the soil surface</tissue>
    </source>
</reference>
<dbReference type="AlphaFoldDB" id="A0A0A9HTU2"/>
<proteinExistence type="predicted"/>
<reference evidence="1" key="2">
    <citation type="journal article" date="2015" name="Data Brief">
        <title>Shoot transcriptome of the giant reed, Arundo donax.</title>
        <authorList>
            <person name="Barrero R.A."/>
            <person name="Guerrero F.D."/>
            <person name="Moolhuijzen P."/>
            <person name="Goolsby J.A."/>
            <person name="Tidwell J."/>
            <person name="Bellgard S.E."/>
            <person name="Bellgard M.I."/>
        </authorList>
    </citation>
    <scope>NUCLEOTIDE SEQUENCE</scope>
    <source>
        <tissue evidence="1">Shoot tissue taken approximately 20 cm above the soil surface</tissue>
    </source>
</reference>
<protein>
    <submittedName>
        <fullName evidence="1">Uncharacterized protein</fullName>
    </submittedName>
</protein>
<sequence>MILMVNGNQQMSLANSQP</sequence>
<name>A0A0A9HTU2_ARUDO</name>